<feature type="transmembrane region" description="Helical" evidence="6">
    <location>
        <begin position="12"/>
        <end position="36"/>
    </location>
</feature>
<name>A0AAD9PKV0_9APIC</name>
<organism evidence="7 8">
    <name type="scientific">Babesia duncani</name>
    <dbReference type="NCBI Taxonomy" id="323732"/>
    <lineage>
        <taxon>Eukaryota</taxon>
        <taxon>Sar</taxon>
        <taxon>Alveolata</taxon>
        <taxon>Apicomplexa</taxon>
        <taxon>Aconoidasida</taxon>
        <taxon>Piroplasmida</taxon>
        <taxon>Babesiidae</taxon>
        <taxon>Babesia</taxon>
    </lineage>
</organism>
<dbReference type="InterPro" id="IPR039309">
    <property type="entry name" value="BT1"/>
</dbReference>
<dbReference type="Proteomes" id="UP001214638">
    <property type="component" value="Unassembled WGS sequence"/>
</dbReference>
<comment type="caution">
    <text evidence="7">The sequence shown here is derived from an EMBL/GenBank/DDBJ whole genome shotgun (WGS) entry which is preliminary data.</text>
</comment>
<evidence type="ECO:0000256" key="4">
    <source>
        <dbReference type="ARBA" id="ARBA00022989"/>
    </source>
</evidence>
<dbReference type="GeneID" id="94337125"/>
<sequence>MYLFKDDFKLGPATLIFALGLVRIPMNVKLLFAIISDGIPIFGSTRRSYLFIGALLTFTATLILGMFAHLSVWLTGGLLGLFSAGMAICSVIGEALIIETGHTKSNEQVTRTISAFSAFRKVTFAAMSYISSILVTRIPKQVWTCNIPIAAAYFSNGIGASFARLIGHSHGCRIIEAPDQCNKAMA</sequence>
<evidence type="ECO:0000313" key="7">
    <source>
        <dbReference type="EMBL" id="KAK2196228.1"/>
    </source>
</evidence>
<proteinExistence type="predicted"/>
<accession>A0AAD9PKV0</accession>
<evidence type="ECO:0000313" key="8">
    <source>
        <dbReference type="Proteomes" id="UP001214638"/>
    </source>
</evidence>
<evidence type="ECO:0000256" key="2">
    <source>
        <dbReference type="ARBA" id="ARBA00022448"/>
    </source>
</evidence>
<dbReference type="GO" id="GO:0016020">
    <property type="term" value="C:membrane"/>
    <property type="evidence" value="ECO:0007669"/>
    <property type="project" value="UniProtKB-SubCell"/>
</dbReference>
<keyword evidence="5 6" id="KW-0472">Membrane</keyword>
<gene>
    <name evidence="7" type="ORF">BdWA1_002828</name>
</gene>
<keyword evidence="2" id="KW-0813">Transport</keyword>
<evidence type="ECO:0000256" key="3">
    <source>
        <dbReference type="ARBA" id="ARBA00022692"/>
    </source>
</evidence>
<comment type="subcellular location">
    <subcellularLocation>
        <location evidence="1">Membrane</location>
        <topology evidence="1">Multi-pass membrane protein</topology>
    </subcellularLocation>
</comment>
<dbReference type="AlphaFoldDB" id="A0AAD9PKV0"/>
<keyword evidence="3 6" id="KW-0812">Transmembrane</keyword>
<keyword evidence="4 6" id="KW-1133">Transmembrane helix</keyword>
<dbReference type="EMBL" id="JALLKP010000003">
    <property type="protein sequence ID" value="KAK2196228.1"/>
    <property type="molecule type" value="Genomic_DNA"/>
</dbReference>
<feature type="transmembrane region" description="Helical" evidence="6">
    <location>
        <begin position="48"/>
        <end position="72"/>
    </location>
</feature>
<dbReference type="KEGG" id="bdw:94337125"/>
<keyword evidence="8" id="KW-1185">Reference proteome</keyword>
<dbReference type="PANTHER" id="PTHR31585:SF0">
    <property type="entry name" value="FOLATE-BIOPTERIN TRANSPORTER 1, CHLOROPLASTIC"/>
    <property type="match status" value="1"/>
</dbReference>
<evidence type="ECO:0000256" key="5">
    <source>
        <dbReference type="ARBA" id="ARBA00023136"/>
    </source>
</evidence>
<dbReference type="RefSeq" id="XP_067803070.1">
    <property type="nucleotide sequence ID" value="XM_067947848.1"/>
</dbReference>
<feature type="transmembrane region" description="Helical" evidence="6">
    <location>
        <begin position="78"/>
        <end position="98"/>
    </location>
</feature>
<protein>
    <submittedName>
        <fullName evidence="7">Biopterin transporter family</fullName>
    </submittedName>
</protein>
<dbReference type="Pfam" id="PF03092">
    <property type="entry name" value="BT1"/>
    <property type="match status" value="1"/>
</dbReference>
<dbReference type="PANTHER" id="PTHR31585">
    <property type="entry name" value="FOLATE-BIOPTERIN TRANSPORTER 1, CHLOROPLASTIC"/>
    <property type="match status" value="1"/>
</dbReference>
<evidence type="ECO:0000256" key="1">
    <source>
        <dbReference type="ARBA" id="ARBA00004141"/>
    </source>
</evidence>
<reference evidence="7" key="1">
    <citation type="journal article" date="2023" name="Nat. Microbiol.">
        <title>Babesia duncani multi-omics identifies virulence factors and drug targets.</title>
        <authorList>
            <person name="Singh P."/>
            <person name="Lonardi S."/>
            <person name="Liang Q."/>
            <person name="Vydyam P."/>
            <person name="Khabirova E."/>
            <person name="Fang T."/>
            <person name="Gihaz S."/>
            <person name="Thekkiniath J."/>
            <person name="Munshi M."/>
            <person name="Abel S."/>
            <person name="Ciampossin L."/>
            <person name="Batugedara G."/>
            <person name="Gupta M."/>
            <person name="Lu X.M."/>
            <person name="Lenz T."/>
            <person name="Chakravarty S."/>
            <person name="Cornillot E."/>
            <person name="Hu Y."/>
            <person name="Ma W."/>
            <person name="Gonzalez L.M."/>
            <person name="Sanchez S."/>
            <person name="Estrada K."/>
            <person name="Sanchez-Flores A."/>
            <person name="Montero E."/>
            <person name="Harb O.S."/>
            <person name="Le Roch K.G."/>
            <person name="Mamoun C.B."/>
        </authorList>
    </citation>
    <scope>NUCLEOTIDE SEQUENCE</scope>
    <source>
        <strain evidence="7">WA1</strain>
    </source>
</reference>
<evidence type="ECO:0000256" key="6">
    <source>
        <dbReference type="SAM" id="Phobius"/>
    </source>
</evidence>